<feature type="region of interest" description="Disordered" evidence="1">
    <location>
        <begin position="720"/>
        <end position="793"/>
    </location>
</feature>
<proteinExistence type="predicted"/>
<gene>
    <name evidence="2" type="primary">PLESTBF000220</name>
    <name evidence="2" type="ORF">PLESTB_000434900</name>
</gene>
<feature type="compositionally biased region" description="Low complexity" evidence="1">
    <location>
        <begin position="970"/>
        <end position="1011"/>
    </location>
</feature>
<feature type="region of interest" description="Disordered" evidence="1">
    <location>
        <begin position="942"/>
        <end position="1032"/>
    </location>
</feature>
<dbReference type="EMBL" id="BRXU01000004">
    <property type="protein sequence ID" value="GLC50813.1"/>
    <property type="molecule type" value="Genomic_DNA"/>
</dbReference>
<feature type="region of interest" description="Disordered" evidence="1">
    <location>
        <begin position="359"/>
        <end position="494"/>
    </location>
</feature>
<evidence type="ECO:0000313" key="3">
    <source>
        <dbReference type="Proteomes" id="UP001165080"/>
    </source>
</evidence>
<feature type="compositionally biased region" description="Acidic residues" evidence="1">
    <location>
        <begin position="224"/>
        <end position="236"/>
    </location>
</feature>
<feature type="compositionally biased region" description="Gly residues" evidence="1">
    <location>
        <begin position="203"/>
        <end position="218"/>
    </location>
</feature>
<dbReference type="AlphaFoldDB" id="A0A9W6BFI5"/>
<evidence type="ECO:0000313" key="2">
    <source>
        <dbReference type="EMBL" id="GLC50813.1"/>
    </source>
</evidence>
<feature type="region of interest" description="Disordered" evidence="1">
    <location>
        <begin position="180"/>
        <end position="257"/>
    </location>
</feature>
<feature type="compositionally biased region" description="Basic and acidic residues" evidence="1">
    <location>
        <begin position="1"/>
        <end position="23"/>
    </location>
</feature>
<evidence type="ECO:0000256" key="1">
    <source>
        <dbReference type="SAM" id="MobiDB-lite"/>
    </source>
</evidence>
<dbReference type="Proteomes" id="UP001165080">
    <property type="component" value="Unassembled WGS sequence"/>
</dbReference>
<feature type="region of interest" description="Disordered" evidence="1">
    <location>
        <begin position="1147"/>
        <end position="1193"/>
    </location>
</feature>
<feature type="region of interest" description="Disordered" evidence="1">
    <location>
        <begin position="1"/>
        <end position="28"/>
    </location>
</feature>
<feature type="compositionally biased region" description="Low complexity" evidence="1">
    <location>
        <begin position="365"/>
        <end position="382"/>
    </location>
</feature>
<feature type="compositionally biased region" description="Basic residues" evidence="1">
    <location>
        <begin position="479"/>
        <end position="490"/>
    </location>
</feature>
<feature type="compositionally biased region" description="Gly residues" evidence="1">
    <location>
        <begin position="180"/>
        <end position="191"/>
    </location>
</feature>
<sequence>MSGRPDLKDKDREKDRDKDRENRPAVMAECYKITQQPAGGPGGGGNEVAQSITMIKYTNLKQELARGDDAEEPDDVLVPTNMLLVPTVAVEVAIWSLGVFRLKGVTEPIKILQVLPTQLEGRLALLNKAGLNRGKARCIERRVACLDVITLQLPDVSRLSCVATAAAAAAAAGSVDAAGTGGGGGGGGYSPGGEESFLDEDGGGAAGGGGGGGGGGFGQALTDEFMEDAGADEDVDGGSGGGGAMESPDPSAPSPQLTALPAFAALTRASASGGGAASAAFPAPAPVSATAVAAGQGFVGPIVLGQGQGQAGSVADAGARWAALQLQTQMRSGAFRELESSEVGLPPISEVATPVSSPLLHSREGFPPGTGAAAGGPLSSAARTPPGARRQVGHLPLHLQPPPAADIEDGRVAEPSAYPSDTGDDADAGTGLLQQLPVRTSPRAGGIRGSRPGFRSSGAGTAPVGYGQPPYGVPPDLHSHHHHHHHHHHPLPYPMELRGGPLGGEGAAAAHPGIPAFNSFHGGGGGGGGLESVTSVSSAADGRPSGGASQGGDRQSAAQRGGEGTSAAPLSTGLLPSSLSYMAHRSGRERDTMSTYAAMVSAGMDVRSPGGSPVNTALGPPGRLLLPYQAAAAAAVGHDVELDPTAAAAVAAVAAGHWPSPPRLTAAAAAAAAYRYGYPPLVSSPLQLNDRGSAGTHTTTTTATHTRSALVIDRSSSGFHHAFSGSQTPGPALTERSSSGRYGSAHVPPALLGTDRSSSTMPPPYDPWSPSGGGDGRYALAALSPRGGPSSAGAAAATAAAASTSAAALFGLGSGGDGVQQQQQPQLLQLQEPQSPSGFPPYDVGAAAATGSGRYARGLQPPLPQQQQQQQLQYHDQFDESDALEVHCGDDGGGRSYGNGLGAVTAAAAECRCPGAAAAVVDLAGLYDDSTARVIAAAAAASGRGGDGGSAPDGASLPSAPQPPPGGGAAAAPIGPSAAAAAAALQAPATADPDSSPSPRAAASASASPGPESGDMSERGPSSEPAADTAAAAPRAAAAAAAAAKSSSANGVGVGGSGSAAAAAGLDSANLTHLYDITVSVRSSLAGSAAGGLAGAGGVGRVGSSAGLVPAGEEGGLRTFGVLGHMLSSSGLREPVSASDLLRSLAGGGGRGAGGGSRDAGAGSGGGEDGAAAAAAGGGGAASGSVAGSGSAA</sequence>
<name>A0A9W6BFI5_9CHLO</name>
<feature type="compositionally biased region" description="Gly residues" evidence="1">
    <location>
        <begin position="1147"/>
        <end position="1169"/>
    </location>
</feature>
<feature type="compositionally biased region" description="Low complexity" evidence="1">
    <location>
        <begin position="1183"/>
        <end position="1193"/>
    </location>
</feature>
<protein>
    <submittedName>
        <fullName evidence="2">Uncharacterized protein</fullName>
    </submittedName>
</protein>
<reference evidence="2 3" key="1">
    <citation type="journal article" date="2023" name="Commun. Biol.">
        <title>Reorganization of the ancestral sex-determining regions during the evolution of trioecy in Pleodorina starrii.</title>
        <authorList>
            <person name="Takahashi K."/>
            <person name="Suzuki S."/>
            <person name="Kawai-Toyooka H."/>
            <person name="Yamamoto K."/>
            <person name="Hamaji T."/>
            <person name="Ootsuki R."/>
            <person name="Yamaguchi H."/>
            <person name="Kawachi M."/>
            <person name="Higashiyama T."/>
            <person name="Nozaki H."/>
        </authorList>
    </citation>
    <scope>NUCLEOTIDE SEQUENCE [LARGE SCALE GENOMIC DNA]</scope>
    <source>
        <strain evidence="2 3">NIES-4479</strain>
    </source>
</reference>
<feature type="region of interest" description="Disordered" evidence="1">
    <location>
        <begin position="528"/>
        <end position="573"/>
    </location>
</feature>
<accession>A0A9W6BFI5</accession>
<feature type="compositionally biased region" description="Low complexity" evidence="1">
    <location>
        <begin position="781"/>
        <end position="793"/>
    </location>
</feature>
<comment type="caution">
    <text evidence="2">The sequence shown here is derived from an EMBL/GenBank/DDBJ whole genome shotgun (WGS) entry which is preliminary data.</text>
</comment>
<organism evidence="2 3">
    <name type="scientific">Pleodorina starrii</name>
    <dbReference type="NCBI Taxonomy" id="330485"/>
    <lineage>
        <taxon>Eukaryota</taxon>
        <taxon>Viridiplantae</taxon>
        <taxon>Chlorophyta</taxon>
        <taxon>core chlorophytes</taxon>
        <taxon>Chlorophyceae</taxon>
        <taxon>CS clade</taxon>
        <taxon>Chlamydomonadales</taxon>
        <taxon>Volvocaceae</taxon>
        <taxon>Pleodorina</taxon>
    </lineage>
</organism>
<keyword evidence="3" id="KW-1185">Reference proteome</keyword>